<gene>
    <name evidence="2" type="ORF">DI564_15610</name>
</gene>
<organism evidence="2 3">
    <name type="scientific">Rhodanobacter denitrificans</name>
    <dbReference type="NCBI Taxonomy" id="666685"/>
    <lineage>
        <taxon>Bacteria</taxon>
        <taxon>Pseudomonadati</taxon>
        <taxon>Pseudomonadota</taxon>
        <taxon>Gammaproteobacteria</taxon>
        <taxon>Lysobacterales</taxon>
        <taxon>Rhodanobacteraceae</taxon>
        <taxon>Rhodanobacter</taxon>
    </lineage>
</organism>
<name>A0A2W5K0Z2_9GAMM</name>
<feature type="transmembrane region" description="Helical" evidence="1">
    <location>
        <begin position="299"/>
        <end position="322"/>
    </location>
</feature>
<dbReference type="AlphaFoldDB" id="A0A2W5K0Z2"/>
<feature type="transmembrane region" description="Helical" evidence="1">
    <location>
        <begin position="259"/>
        <end position="279"/>
    </location>
</feature>
<feature type="transmembrane region" description="Helical" evidence="1">
    <location>
        <begin position="135"/>
        <end position="153"/>
    </location>
</feature>
<feature type="transmembrane region" description="Helical" evidence="1">
    <location>
        <begin position="101"/>
        <end position="123"/>
    </location>
</feature>
<accession>A0A2W5K0Z2</accession>
<keyword evidence="1" id="KW-0812">Transmembrane</keyword>
<sequence>MLRIEYLYALIAVLLACTAVYNLRERRYAMAAFWLILGLPFAFGDAILAAARAGSAWPAQAAGAGVIALGLLAAGGRLAGEPDSAEAAAQRRLRADRLGNRLFWPALSIPLLTLLLFFGGGHLSWNGRPLLDPKALTLSALAIASLIALAAALRVTRAAPLQALGEGRRLIDALGWAVLLPMVLATLGGVFAATGVGGAVADLIGRVIPTDNRYACLLAFALGMVFFTVVMGNAFAAFPVMMAGIGLPLLIRQHGADPAILGAVGMLTGYCGTLLTPMAANFNIVPAVLLELPDQHAVIRAQAGTALPLLVFNVALMAWLVFS</sequence>
<protein>
    <submittedName>
        <fullName evidence="2">DUF979 domain-containing protein</fullName>
    </submittedName>
</protein>
<comment type="caution">
    <text evidence="2">The sequence shown here is derived from an EMBL/GenBank/DDBJ whole genome shotgun (WGS) entry which is preliminary data.</text>
</comment>
<feature type="transmembrane region" description="Helical" evidence="1">
    <location>
        <begin position="174"/>
        <end position="197"/>
    </location>
</feature>
<feature type="transmembrane region" description="Helical" evidence="1">
    <location>
        <begin position="30"/>
        <end position="51"/>
    </location>
</feature>
<evidence type="ECO:0000313" key="3">
    <source>
        <dbReference type="Proteomes" id="UP000249046"/>
    </source>
</evidence>
<keyword evidence="1" id="KW-0472">Membrane</keyword>
<dbReference type="Pfam" id="PF06166">
    <property type="entry name" value="DUF979"/>
    <property type="match status" value="1"/>
</dbReference>
<proteinExistence type="predicted"/>
<feature type="transmembrane region" description="Helical" evidence="1">
    <location>
        <begin position="6"/>
        <end position="23"/>
    </location>
</feature>
<dbReference type="PROSITE" id="PS51257">
    <property type="entry name" value="PROKAR_LIPOPROTEIN"/>
    <property type="match status" value="1"/>
</dbReference>
<evidence type="ECO:0000256" key="1">
    <source>
        <dbReference type="SAM" id="Phobius"/>
    </source>
</evidence>
<feature type="transmembrane region" description="Helical" evidence="1">
    <location>
        <begin position="217"/>
        <end position="247"/>
    </location>
</feature>
<dbReference type="InterPro" id="IPR009323">
    <property type="entry name" value="DUF979"/>
</dbReference>
<keyword evidence="1" id="KW-1133">Transmembrane helix</keyword>
<feature type="transmembrane region" description="Helical" evidence="1">
    <location>
        <begin position="57"/>
        <end position="80"/>
    </location>
</feature>
<dbReference type="Proteomes" id="UP000249046">
    <property type="component" value="Unassembled WGS sequence"/>
</dbReference>
<evidence type="ECO:0000313" key="2">
    <source>
        <dbReference type="EMBL" id="PZQ10421.1"/>
    </source>
</evidence>
<reference evidence="2 3" key="1">
    <citation type="submission" date="2017-08" db="EMBL/GenBank/DDBJ databases">
        <title>Infants hospitalized years apart are colonized by the same room-sourced microbial strains.</title>
        <authorList>
            <person name="Brooks B."/>
            <person name="Olm M.R."/>
            <person name="Firek B.A."/>
            <person name="Baker R."/>
            <person name="Thomas B.C."/>
            <person name="Morowitz M.J."/>
            <person name="Banfield J.F."/>
        </authorList>
    </citation>
    <scope>NUCLEOTIDE SEQUENCE [LARGE SCALE GENOMIC DNA]</scope>
    <source>
        <strain evidence="2">S2_005_003_R2_42</strain>
    </source>
</reference>
<dbReference type="EMBL" id="QFPO01000020">
    <property type="protein sequence ID" value="PZQ10421.1"/>
    <property type="molecule type" value="Genomic_DNA"/>
</dbReference>